<keyword evidence="4" id="KW-0346">Stress response</keyword>
<sequence length="129" mass="14828">MSDFGSIIEKRMNSFFKDTVFNDFTHKEMIPLSHINEKHSSWIIEIDLPLVDKKNIEIILSADHLSINAKLTKTFCISRGNVVTEFNWLRKTIKIPSGIDMKQISAIFEDGILKITMPKLVQGRNIPIK</sequence>
<dbReference type="OrthoDB" id="198277at2157"/>
<dbReference type="Gene3D" id="2.60.40.790">
    <property type="match status" value="1"/>
</dbReference>
<dbReference type="AlphaFoldDB" id="A0A2H1FD85"/>
<keyword evidence="5" id="KW-1185">Reference proteome</keyword>
<name>A0A2H1FD85_9ARCH</name>
<accession>A0A2H1FD85</accession>
<evidence type="ECO:0000256" key="2">
    <source>
        <dbReference type="RuleBase" id="RU003616"/>
    </source>
</evidence>
<dbReference type="CDD" id="cd06464">
    <property type="entry name" value="ACD_sHsps-like"/>
    <property type="match status" value="1"/>
</dbReference>
<evidence type="ECO:0000256" key="1">
    <source>
        <dbReference type="PROSITE-ProRule" id="PRU00285"/>
    </source>
</evidence>
<reference evidence="5" key="1">
    <citation type="submission" date="2017-03" db="EMBL/GenBank/DDBJ databases">
        <authorList>
            <person name="Herbold C."/>
        </authorList>
    </citation>
    <scope>NUCLEOTIDE SEQUENCE [LARGE SCALE GENOMIC DNA]</scope>
</reference>
<comment type="similarity">
    <text evidence="1 2">Belongs to the small heat shock protein (HSP20) family.</text>
</comment>
<dbReference type="Pfam" id="PF00011">
    <property type="entry name" value="HSP20"/>
    <property type="match status" value="1"/>
</dbReference>
<feature type="domain" description="SHSP" evidence="3">
    <location>
        <begin position="23"/>
        <end position="129"/>
    </location>
</feature>
<gene>
    <name evidence="4" type="ORF">NCS_10527</name>
</gene>
<evidence type="ECO:0000259" key="3">
    <source>
        <dbReference type="PROSITE" id="PS01031"/>
    </source>
</evidence>
<protein>
    <submittedName>
        <fullName evidence="4">Putative Small heat shock protein C4</fullName>
    </submittedName>
</protein>
<dbReference type="RefSeq" id="WP_157926815.1">
    <property type="nucleotide sequence ID" value="NZ_LT841358.1"/>
</dbReference>
<dbReference type="InterPro" id="IPR008978">
    <property type="entry name" value="HSP20-like_chaperone"/>
</dbReference>
<organism evidence="4 5">
    <name type="scientific">Candidatus Nitrosotalea okcheonensis</name>
    <dbReference type="NCBI Taxonomy" id="1903276"/>
    <lineage>
        <taxon>Archaea</taxon>
        <taxon>Nitrososphaerota</taxon>
        <taxon>Nitrososphaeria</taxon>
        <taxon>Nitrosotaleales</taxon>
        <taxon>Nitrosotaleaceae</taxon>
        <taxon>Nitrosotalea</taxon>
    </lineage>
</organism>
<dbReference type="SUPFAM" id="SSF49764">
    <property type="entry name" value="HSP20-like chaperones"/>
    <property type="match status" value="1"/>
</dbReference>
<evidence type="ECO:0000313" key="4">
    <source>
        <dbReference type="EMBL" id="SMH70720.1"/>
    </source>
</evidence>
<proteinExistence type="inferred from homology"/>
<dbReference type="PROSITE" id="PS01031">
    <property type="entry name" value="SHSP"/>
    <property type="match status" value="1"/>
</dbReference>
<dbReference type="Proteomes" id="UP000230607">
    <property type="component" value="Chromosome 1"/>
</dbReference>
<dbReference type="EMBL" id="LT841358">
    <property type="protein sequence ID" value="SMH70720.1"/>
    <property type="molecule type" value="Genomic_DNA"/>
</dbReference>
<evidence type="ECO:0000313" key="5">
    <source>
        <dbReference type="Proteomes" id="UP000230607"/>
    </source>
</evidence>
<dbReference type="InterPro" id="IPR002068">
    <property type="entry name" value="A-crystallin/Hsp20_dom"/>
</dbReference>